<name>A0ABX8BHW1_9ACTN</name>
<accession>A0ABX8BHW1</accession>
<dbReference type="Pfam" id="PF22507">
    <property type="entry name" value="DUF6994"/>
    <property type="match status" value="1"/>
</dbReference>
<dbReference type="InterPro" id="IPR054263">
    <property type="entry name" value="DUF6994"/>
</dbReference>
<organism evidence="1 2">
    <name type="scientific">Nocardiopsis changdeensis</name>
    <dbReference type="NCBI Taxonomy" id="2831969"/>
    <lineage>
        <taxon>Bacteria</taxon>
        <taxon>Bacillati</taxon>
        <taxon>Actinomycetota</taxon>
        <taxon>Actinomycetes</taxon>
        <taxon>Streptosporangiales</taxon>
        <taxon>Nocardiopsidaceae</taxon>
        <taxon>Nocardiopsis</taxon>
    </lineage>
</organism>
<dbReference type="Proteomes" id="UP000676079">
    <property type="component" value="Chromosome"/>
</dbReference>
<protein>
    <submittedName>
        <fullName evidence="1">Uncharacterized protein</fullName>
    </submittedName>
</protein>
<evidence type="ECO:0000313" key="2">
    <source>
        <dbReference type="Proteomes" id="UP000676079"/>
    </source>
</evidence>
<keyword evidence="2" id="KW-1185">Reference proteome</keyword>
<reference evidence="1 2" key="1">
    <citation type="submission" date="2021-05" db="EMBL/GenBank/DDBJ databases">
        <title>Direct Submission.</title>
        <authorList>
            <person name="Li K."/>
            <person name="Gao J."/>
        </authorList>
    </citation>
    <scope>NUCLEOTIDE SEQUENCE [LARGE SCALE GENOMIC DNA]</scope>
    <source>
        <strain evidence="1 2">Mg02</strain>
    </source>
</reference>
<proteinExistence type="predicted"/>
<dbReference type="EMBL" id="CP074133">
    <property type="protein sequence ID" value="QUX20973.1"/>
    <property type="molecule type" value="Genomic_DNA"/>
</dbReference>
<gene>
    <name evidence="1" type="ORF">KGD84_21270</name>
</gene>
<sequence length="135" mass="15437">MFPHKTRAVVTELDDGKFKTFWNLGYTVGGVMIWPGNRAGNKQTISSARGFPPRLSDRFDLTVECVRRRYTGGRSPLGDVLIRHAEFFALFETFQGLIDHFLLRDLRKGDRIRFAMPFDDSALPSVPQDLATYPR</sequence>
<evidence type="ECO:0000313" key="1">
    <source>
        <dbReference type="EMBL" id="QUX20973.1"/>
    </source>
</evidence>